<protein>
    <recommendedName>
        <fullName evidence="6">Ribosomal RNA small subunit methyltransferase I</fullName>
        <ecNumber evidence="6">2.1.1.198</ecNumber>
    </recommendedName>
    <alternativeName>
        <fullName evidence="6">16S rRNA 2'-O-ribose C1402 methyltransferase</fullName>
    </alternativeName>
    <alternativeName>
        <fullName evidence="6">rRNA (cytidine-2'-O-)-methyltransferase RsmI</fullName>
    </alternativeName>
</protein>
<dbReference type="Pfam" id="PF00590">
    <property type="entry name" value="TP_methylase"/>
    <property type="match status" value="1"/>
</dbReference>
<dbReference type="SUPFAM" id="SSF53790">
    <property type="entry name" value="Tetrapyrrole methylase"/>
    <property type="match status" value="1"/>
</dbReference>
<dbReference type="OrthoDB" id="9809084at2"/>
<dbReference type="InterPro" id="IPR008189">
    <property type="entry name" value="rRNA_ssu_MeTfrase_I"/>
</dbReference>
<evidence type="ECO:0000313" key="8">
    <source>
        <dbReference type="EMBL" id="SHN62910.1"/>
    </source>
</evidence>
<dbReference type="AlphaFoldDB" id="A0A1M7SWT1"/>
<dbReference type="Proteomes" id="UP000184207">
    <property type="component" value="Unassembled WGS sequence"/>
</dbReference>
<dbReference type="FunFam" id="3.40.1010.10:FF:000007">
    <property type="entry name" value="Ribosomal RNA small subunit methyltransferase I"/>
    <property type="match status" value="1"/>
</dbReference>
<evidence type="ECO:0000256" key="6">
    <source>
        <dbReference type="HAMAP-Rule" id="MF_01877"/>
    </source>
</evidence>
<dbReference type="STRING" id="1121883.SAMN02745226_01334"/>
<organism evidence="8 9">
    <name type="scientific">Fervidobacterium gondwanense DSM 13020</name>
    <dbReference type="NCBI Taxonomy" id="1121883"/>
    <lineage>
        <taxon>Bacteria</taxon>
        <taxon>Thermotogati</taxon>
        <taxon>Thermotogota</taxon>
        <taxon>Thermotogae</taxon>
        <taxon>Thermotogales</taxon>
        <taxon>Fervidobacteriaceae</taxon>
        <taxon>Fervidobacterium</taxon>
    </lineage>
</organism>
<dbReference type="InterPro" id="IPR014777">
    <property type="entry name" value="4pyrrole_Mease_sub1"/>
</dbReference>
<gene>
    <name evidence="6" type="primary">rsmI</name>
    <name evidence="8" type="ORF">SAMN02745226_01334</name>
</gene>
<dbReference type="InterPro" id="IPR014776">
    <property type="entry name" value="4pyrrole_Mease_sub2"/>
</dbReference>
<sequence>MLGSDSIAGILYIVGTPIGNLKDITLRALEVLKDADLILSEDTRRTHNLLTHYGISKPLESFNEHNSHKKVDKVIELLKQGKNIAQVSDAGMPVVSDPGAILIKKCHEEGITVQVIPGPSALTSAVALSGFMGTHFYFIGFMPKDKNRRRLLRKIKDNELIERFVFFESPERLRKTLDDILKILGDCEVFIARELTKLHEESFRGTVTSALEHFKDVKGELTVVVQKVEGQENPEESKAIE</sequence>
<evidence type="ECO:0000256" key="3">
    <source>
        <dbReference type="ARBA" id="ARBA00022603"/>
    </source>
</evidence>
<reference evidence="9" key="1">
    <citation type="submission" date="2016-12" db="EMBL/GenBank/DDBJ databases">
        <authorList>
            <person name="Varghese N."/>
            <person name="Submissions S."/>
        </authorList>
    </citation>
    <scope>NUCLEOTIDE SEQUENCE [LARGE SCALE GENOMIC DNA]</scope>
    <source>
        <strain evidence="9">DSM 13020</strain>
    </source>
</reference>
<evidence type="ECO:0000256" key="1">
    <source>
        <dbReference type="ARBA" id="ARBA00022490"/>
    </source>
</evidence>
<accession>A0A1M7SWT1</accession>
<keyword evidence="1 6" id="KW-0963">Cytoplasm</keyword>
<keyword evidence="5 6" id="KW-0949">S-adenosyl-L-methionine</keyword>
<feature type="domain" description="Tetrapyrrole methylase" evidence="7">
    <location>
        <begin position="11"/>
        <end position="209"/>
    </location>
</feature>
<keyword evidence="2 6" id="KW-0698">rRNA processing</keyword>
<evidence type="ECO:0000256" key="2">
    <source>
        <dbReference type="ARBA" id="ARBA00022552"/>
    </source>
</evidence>
<proteinExistence type="inferred from homology"/>
<keyword evidence="3 6" id="KW-0489">Methyltransferase</keyword>
<evidence type="ECO:0000313" key="9">
    <source>
        <dbReference type="Proteomes" id="UP000184207"/>
    </source>
</evidence>
<dbReference type="GO" id="GO:0070677">
    <property type="term" value="F:rRNA (cytosine-2'-O-)-methyltransferase activity"/>
    <property type="evidence" value="ECO:0007669"/>
    <property type="project" value="UniProtKB-UniRule"/>
</dbReference>
<keyword evidence="4 6" id="KW-0808">Transferase</keyword>
<dbReference type="PANTHER" id="PTHR46111:SF1">
    <property type="entry name" value="RIBOSOMAL RNA SMALL SUBUNIT METHYLTRANSFERASE I"/>
    <property type="match status" value="1"/>
</dbReference>
<dbReference type="NCBIfam" id="TIGR00096">
    <property type="entry name" value="16S rRNA (cytidine(1402)-2'-O)-methyltransferase"/>
    <property type="match status" value="1"/>
</dbReference>
<dbReference type="Gene3D" id="3.30.950.10">
    <property type="entry name" value="Methyltransferase, Cobalt-precorrin-4 Transmethylase, Domain 2"/>
    <property type="match status" value="1"/>
</dbReference>
<dbReference type="PANTHER" id="PTHR46111">
    <property type="entry name" value="RIBOSOMAL RNA SMALL SUBUNIT METHYLTRANSFERASE I"/>
    <property type="match status" value="1"/>
</dbReference>
<evidence type="ECO:0000259" key="7">
    <source>
        <dbReference type="Pfam" id="PF00590"/>
    </source>
</evidence>
<dbReference type="InterPro" id="IPR018063">
    <property type="entry name" value="SAM_MeTrfase_RsmI_CS"/>
</dbReference>
<comment type="catalytic activity">
    <reaction evidence="6">
        <text>cytidine(1402) in 16S rRNA + S-adenosyl-L-methionine = 2'-O-methylcytidine(1402) in 16S rRNA + S-adenosyl-L-homocysteine + H(+)</text>
        <dbReference type="Rhea" id="RHEA:42924"/>
        <dbReference type="Rhea" id="RHEA-COMP:10285"/>
        <dbReference type="Rhea" id="RHEA-COMP:10286"/>
        <dbReference type="ChEBI" id="CHEBI:15378"/>
        <dbReference type="ChEBI" id="CHEBI:57856"/>
        <dbReference type="ChEBI" id="CHEBI:59789"/>
        <dbReference type="ChEBI" id="CHEBI:74495"/>
        <dbReference type="ChEBI" id="CHEBI:82748"/>
        <dbReference type="EC" id="2.1.1.198"/>
    </reaction>
</comment>
<comment type="similarity">
    <text evidence="6">Belongs to the methyltransferase superfamily. RsmI family.</text>
</comment>
<dbReference type="Gene3D" id="3.40.1010.10">
    <property type="entry name" value="Cobalt-precorrin-4 Transmethylase, Domain 1"/>
    <property type="match status" value="1"/>
</dbReference>
<dbReference type="InterPro" id="IPR035996">
    <property type="entry name" value="4pyrrol_Methylase_sf"/>
</dbReference>
<dbReference type="CDD" id="cd11648">
    <property type="entry name" value="RsmI"/>
    <property type="match status" value="1"/>
</dbReference>
<dbReference type="PROSITE" id="PS01296">
    <property type="entry name" value="RSMI"/>
    <property type="match status" value="1"/>
</dbReference>
<keyword evidence="9" id="KW-1185">Reference proteome</keyword>
<evidence type="ECO:0000256" key="4">
    <source>
        <dbReference type="ARBA" id="ARBA00022679"/>
    </source>
</evidence>
<comment type="function">
    <text evidence="6">Catalyzes the 2'-O-methylation of the ribose of cytidine 1402 (C1402) in 16S rRNA.</text>
</comment>
<name>A0A1M7SWT1_FERGO</name>
<dbReference type="RefSeq" id="WP_072759670.1">
    <property type="nucleotide sequence ID" value="NZ_FRDJ01000006.1"/>
</dbReference>
<dbReference type="InterPro" id="IPR000878">
    <property type="entry name" value="4pyrrol_Mease"/>
</dbReference>
<dbReference type="EC" id="2.1.1.198" evidence="6"/>
<dbReference type="GO" id="GO:0005737">
    <property type="term" value="C:cytoplasm"/>
    <property type="evidence" value="ECO:0007669"/>
    <property type="project" value="UniProtKB-SubCell"/>
</dbReference>
<dbReference type="EMBL" id="FRDJ01000006">
    <property type="protein sequence ID" value="SHN62910.1"/>
    <property type="molecule type" value="Genomic_DNA"/>
</dbReference>
<dbReference type="PIRSF" id="PIRSF005917">
    <property type="entry name" value="MTase_YraL"/>
    <property type="match status" value="1"/>
</dbReference>
<evidence type="ECO:0000256" key="5">
    <source>
        <dbReference type="ARBA" id="ARBA00022691"/>
    </source>
</evidence>
<comment type="subcellular location">
    <subcellularLocation>
        <location evidence="6">Cytoplasm</location>
    </subcellularLocation>
</comment>
<dbReference type="HAMAP" id="MF_01877">
    <property type="entry name" value="16SrRNA_methyltr_I"/>
    <property type="match status" value="1"/>
</dbReference>